<sequence>MILCRKSKCVVIYLLQKKAAHKILSEKEMIANSDGLI</sequence>
<reference evidence="1 2" key="1">
    <citation type="submission" date="2016-08" db="EMBL/GenBank/DDBJ databases">
        <authorList>
            <person name="Seilhamer J.J."/>
        </authorList>
    </citation>
    <scope>NUCLEOTIDE SEQUENCE [LARGE SCALE GENOMIC DNA]</scope>
    <source>
        <strain evidence="1 2">A37T2</strain>
    </source>
</reference>
<organism evidence="1 2">
    <name type="scientific">Chitinophaga costaii</name>
    <dbReference type="NCBI Taxonomy" id="1335309"/>
    <lineage>
        <taxon>Bacteria</taxon>
        <taxon>Pseudomonadati</taxon>
        <taxon>Bacteroidota</taxon>
        <taxon>Chitinophagia</taxon>
        <taxon>Chitinophagales</taxon>
        <taxon>Chitinophagaceae</taxon>
        <taxon>Chitinophaga</taxon>
    </lineage>
</organism>
<dbReference type="Proteomes" id="UP000242818">
    <property type="component" value="Unassembled WGS sequence"/>
</dbReference>
<evidence type="ECO:0000313" key="1">
    <source>
        <dbReference type="EMBL" id="SCC57377.1"/>
    </source>
</evidence>
<keyword evidence="2" id="KW-1185">Reference proteome</keyword>
<dbReference type="STRING" id="1335309.GA0116948_115106"/>
<accession>A0A1C4FN15</accession>
<dbReference type="EMBL" id="FMAR01000015">
    <property type="protein sequence ID" value="SCC57377.1"/>
    <property type="molecule type" value="Genomic_DNA"/>
</dbReference>
<gene>
    <name evidence="1" type="ORF">GA0116948_115106</name>
</gene>
<dbReference type="AlphaFoldDB" id="A0A1C4FN15"/>
<protein>
    <submittedName>
        <fullName evidence="1">Uncharacterized protein</fullName>
    </submittedName>
</protein>
<name>A0A1C4FN15_9BACT</name>
<proteinExistence type="predicted"/>
<evidence type="ECO:0000313" key="2">
    <source>
        <dbReference type="Proteomes" id="UP000242818"/>
    </source>
</evidence>